<evidence type="ECO:0000256" key="7">
    <source>
        <dbReference type="ARBA" id="ARBA00022840"/>
    </source>
</evidence>
<evidence type="ECO:0000256" key="12">
    <source>
        <dbReference type="RuleBase" id="RU362081"/>
    </source>
</evidence>
<dbReference type="PROSITE" id="PS00154">
    <property type="entry name" value="ATPASE_E1_E2"/>
    <property type="match status" value="1"/>
</dbReference>
<feature type="transmembrane region" description="Helical" evidence="12">
    <location>
        <begin position="312"/>
        <end position="331"/>
    </location>
</feature>
<feature type="transmembrane region" description="Helical" evidence="12">
    <location>
        <begin position="239"/>
        <end position="259"/>
    </location>
</feature>
<dbReference type="InterPro" id="IPR006121">
    <property type="entry name" value="HMA_dom"/>
</dbReference>
<dbReference type="Gene3D" id="3.30.70.100">
    <property type="match status" value="2"/>
</dbReference>
<dbReference type="PANTHER" id="PTHR46594">
    <property type="entry name" value="P-TYPE CATION-TRANSPORTING ATPASE"/>
    <property type="match status" value="1"/>
</dbReference>
<dbReference type="PROSITE" id="PS01047">
    <property type="entry name" value="HMA_1"/>
    <property type="match status" value="2"/>
</dbReference>
<dbReference type="InterPro" id="IPR018303">
    <property type="entry name" value="ATPase_P-typ_P_site"/>
</dbReference>
<evidence type="ECO:0000256" key="10">
    <source>
        <dbReference type="ARBA" id="ARBA00023136"/>
    </source>
</evidence>
<dbReference type="Proteomes" id="UP000239899">
    <property type="component" value="Unassembled WGS sequence"/>
</dbReference>
<dbReference type="InterPro" id="IPR059000">
    <property type="entry name" value="ATPase_P-type_domA"/>
</dbReference>
<dbReference type="SFLD" id="SFLDS00003">
    <property type="entry name" value="Haloacid_Dehalogenase"/>
    <property type="match status" value="1"/>
</dbReference>
<sequence length="1012" mass="107067">MGAVRQFVIFFGGLGVSLVALKSMDRLLYSLDETREERLKANELHHRALQVAPELASHANALEVDQAPAAGQLRRARYRIEGMTCSSCSGAVESSLAALPGVAHAAVSLTLQEAKVEYDPQLLNEAQLAAAIQDCGFACSSLGSGEAATLLLSVGGMVCTSCSAAVEAALRGTQGVLEASVSLLTNRAEVRYDPERVGPRHLIQVVREAGYEAQPLSDDRHADGSALREKEKQFWRRKFLWALAFSLPLFLISMVLMYIPGPKQIIELDVGGFMLGELVAFALAFPVQFIIGWTFHRGAYRALRRGRANMDVLISVGTNAAFVYSLIAIVVSRVNMEFESHGLFFETSSLLITFVCLGKYLESAAKGRTSSAISELLRLAPATAILCDTDDEGRVASEHEVPAALLQRGDVLKVLPGARLPADGEVTAGRSHVDESMITGESVPVAKKPGDLVISGTVNGSGMLLMRAARVGKDTTLSQIVQLVEGAQMSKAPIQAFADRLSAVFVPICIAAAFTTWLAWYLAGITGSYPEDWVPAGSSVFLFSLLFGIAVLVIACPCALGLATPTALMVGTGVAAQHGILIKSAEALEKMAGLRHIVFDKTGTLTEGRPAVVECAALDDKWPLDRVLYLAASAESGSEHPLARALLAYAAQRLDSGSAAAAAALLEGDRRQGEDDATLGDSSMPSSPTAGRPADATLQAPLLTAQAAPTLRDHSAAAQQEAAAQQLRRTAVAAISEPSSSSLSPEEAVQVRLAIGNRRLMQEEGVALSPQVHEWMRRYEQEGATCVLVALAAASAPLCLVAALAIADPLKPEAPAVVAALRRKGLRCHMVTGDNWTTARAIAAKLGITEVSAEVLPAGKAEHVKRLQAAAGGGAKRAVAMVGDGINDSVALAQADVGIAIGSGTDVAVEAASYVLMRSSLEDVLVAIDLSKRTFRRIRLNYAWAFSYNLLALPIAAGVLYPPLHWQLPPWVAGAAMALSSVTVVCSSLLLRRYRRPEPALQHLVAVSSSRL</sequence>
<dbReference type="OrthoDB" id="432719at2759"/>
<feature type="transmembrane region" description="Helical" evidence="12">
    <location>
        <begin position="540"/>
        <end position="563"/>
    </location>
</feature>
<dbReference type="InterPro" id="IPR036163">
    <property type="entry name" value="HMA_dom_sf"/>
</dbReference>
<keyword evidence="16" id="KW-1185">Reference proteome</keyword>
<keyword evidence="8" id="KW-1278">Translocase</keyword>
<evidence type="ECO:0000259" key="14">
    <source>
        <dbReference type="PROSITE" id="PS50846"/>
    </source>
</evidence>
<evidence type="ECO:0000256" key="3">
    <source>
        <dbReference type="ARBA" id="ARBA00022448"/>
    </source>
</evidence>
<dbReference type="SFLD" id="SFLDG00002">
    <property type="entry name" value="C1.7:_P-type_atpase_like"/>
    <property type="match status" value="1"/>
</dbReference>
<dbReference type="SUPFAM" id="SSF56784">
    <property type="entry name" value="HAD-like"/>
    <property type="match status" value="1"/>
</dbReference>
<dbReference type="FunFam" id="3.30.70.100:FF:000001">
    <property type="entry name" value="ATPase copper transporting beta"/>
    <property type="match status" value="1"/>
</dbReference>
<keyword evidence="4 12" id="KW-0812">Transmembrane</keyword>
<dbReference type="Pfam" id="PF00403">
    <property type="entry name" value="HMA"/>
    <property type="match status" value="2"/>
</dbReference>
<evidence type="ECO:0000256" key="11">
    <source>
        <dbReference type="ARBA" id="ARBA00077729"/>
    </source>
</evidence>
<dbReference type="EMBL" id="LHPG02000002">
    <property type="protein sequence ID" value="PRW60667.1"/>
    <property type="molecule type" value="Genomic_DNA"/>
</dbReference>
<dbReference type="SUPFAM" id="SSF55008">
    <property type="entry name" value="HMA, heavy metal-associated domain"/>
    <property type="match status" value="2"/>
</dbReference>
<accession>A0A2P6U2X9</accession>
<feature type="domain" description="HMA" evidence="14">
    <location>
        <begin position="74"/>
        <end position="140"/>
    </location>
</feature>
<feature type="compositionally biased region" description="Polar residues" evidence="13">
    <location>
        <begin position="680"/>
        <end position="689"/>
    </location>
</feature>
<comment type="caution">
    <text evidence="15">The sequence shown here is derived from an EMBL/GenBank/DDBJ whole genome shotgun (WGS) entry which is preliminary data.</text>
</comment>
<dbReference type="Gene3D" id="2.70.150.10">
    <property type="entry name" value="Calcium-transporting ATPase, cytoplasmic transduction domain A"/>
    <property type="match status" value="1"/>
</dbReference>
<dbReference type="SUPFAM" id="SSF81665">
    <property type="entry name" value="Calcium ATPase, transmembrane domain M"/>
    <property type="match status" value="1"/>
</dbReference>
<feature type="transmembrane region" description="Helical" evidence="12">
    <location>
        <begin position="942"/>
        <end position="964"/>
    </location>
</feature>
<dbReference type="PROSITE" id="PS50846">
    <property type="entry name" value="HMA_2"/>
    <property type="match status" value="2"/>
</dbReference>
<dbReference type="EC" id="7.2.2.8" evidence="2"/>
<keyword evidence="6 12" id="KW-0547">Nucleotide-binding</keyword>
<dbReference type="SUPFAM" id="SSF81660">
    <property type="entry name" value="Metal cation-transporting ATPase, ATP-binding domain N"/>
    <property type="match status" value="1"/>
</dbReference>
<dbReference type="InterPro" id="IPR023298">
    <property type="entry name" value="ATPase_P-typ_TM_dom_sf"/>
</dbReference>
<feature type="transmembrane region" description="Helical" evidence="12">
    <location>
        <begin position="970"/>
        <end position="991"/>
    </location>
</feature>
<dbReference type="GO" id="GO:0005524">
    <property type="term" value="F:ATP binding"/>
    <property type="evidence" value="ECO:0007669"/>
    <property type="project" value="UniProtKB-UniRule"/>
</dbReference>
<evidence type="ECO:0000256" key="5">
    <source>
        <dbReference type="ARBA" id="ARBA00022723"/>
    </source>
</evidence>
<dbReference type="SFLD" id="SFLDF00027">
    <property type="entry name" value="p-type_atpase"/>
    <property type="match status" value="1"/>
</dbReference>
<protein>
    <recommendedName>
        <fullName evidence="2">P-type Cu(+) transporter</fullName>
        <ecNumber evidence="2">7.2.2.8</ecNumber>
    </recommendedName>
    <alternativeName>
        <fullName evidence="11">Protein HEAVY METAL ATPASE 5</fullName>
    </alternativeName>
</protein>
<gene>
    <name evidence="15" type="ORF">C2E21_1059</name>
</gene>
<dbReference type="STRING" id="3076.A0A2P6U2X9"/>
<dbReference type="Pfam" id="PF00122">
    <property type="entry name" value="E1-E2_ATPase"/>
    <property type="match status" value="1"/>
</dbReference>
<keyword evidence="10 12" id="KW-0472">Membrane</keyword>
<comment type="subcellular location">
    <subcellularLocation>
        <location evidence="1 12">Membrane</location>
    </subcellularLocation>
</comment>
<dbReference type="InterPro" id="IPR017969">
    <property type="entry name" value="Heavy-metal-associated_CS"/>
</dbReference>
<evidence type="ECO:0000256" key="6">
    <source>
        <dbReference type="ARBA" id="ARBA00022741"/>
    </source>
</evidence>
<keyword evidence="5 12" id="KW-0479">Metal-binding</keyword>
<evidence type="ECO:0000256" key="13">
    <source>
        <dbReference type="SAM" id="MobiDB-lite"/>
    </source>
</evidence>
<dbReference type="SUPFAM" id="SSF81653">
    <property type="entry name" value="Calcium ATPase, transduction domain A"/>
    <property type="match status" value="1"/>
</dbReference>
<feature type="transmembrane region" description="Helical" evidence="12">
    <location>
        <begin position="501"/>
        <end position="520"/>
    </location>
</feature>
<dbReference type="InterPro" id="IPR027256">
    <property type="entry name" value="P-typ_ATPase_IB"/>
</dbReference>
<dbReference type="Gene3D" id="3.40.50.1000">
    <property type="entry name" value="HAD superfamily/HAD-like"/>
    <property type="match status" value="2"/>
</dbReference>
<dbReference type="GO" id="GO:0140581">
    <property type="term" value="F:P-type monovalent copper transporter activity"/>
    <property type="evidence" value="ECO:0007669"/>
    <property type="project" value="UniProtKB-EC"/>
</dbReference>
<feature type="transmembrane region" description="Helical" evidence="12">
    <location>
        <begin position="6"/>
        <end position="24"/>
    </location>
</feature>
<dbReference type="FunFam" id="3.30.70.100:FF:000033">
    <property type="entry name" value="Copper-transporting ATPase HMA5"/>
    <property type="match status" value="1"/>
</dbReference>
<organism evidence="15 16">
    <name type="scientific">Chlorella sorokiniana</name>
    <name type="common">Freshwater green alga</name>
    <dbReference type="NCBI Taxonomy" id="3076"/>
    <lineage>
        <taxon>Eukaryota</taxon>
        <taxon>Viridiplantae</taxon>
        <taxon>Chlorophyta</taxon>
        <taxon>core chlorophytes</taxon>
        <taxon>Trebouxiophyceae</taxon>
        <taxon>Chlorellales</taxon>
        <taxon>Chlorellaceae</taxon>
        <taxon>Chlorella clade</taxon>
        <taxon>Chlorella</taxon>
    </lineage>
</organism>
<comment type="similarity">
    <text evidence="12">Belongs to the cation transport ATPase (P-type) (TC 3.A.3) family. Type IB subfamily.</text>
</comment>
<evidence type="ECO:0000256" key="8">
    <source>
        <dbReference type="ARBA" id="ARBA00022967"/>
    </source>
</evidence>
<evidence type="ECO:0000256" key="2">
    <source>
        <dbReference type="ARBA" id="ARBA00012517"/>
    </source>
</evidence>
<evidence type="ECO:0000256" key="4">
    <source>
        <dbReference type="ARBA" id="ARBA00022692"/>
    </source>
</evidence>
<evidence type="ECO:0000313" key="16">
    <source>
        <dbReference type="Proteomes" id="UP000239899"/>
    </source>
</evidence>
<dbReference type="CDD" id="cd02094">
    <property type="entry name" value="P-type_ATPase_Cu-like"/>
    <property type="match status" value="1"/>
</dbReference>
<keyword evidence="7 12" id="KW-0067">ATP-binding</keyword>
<dbReference type="InterPro" id="IPR001757">
    <property type="entry name" value="P_typ_ATPase"/>
</dbReference>
<dbReference type="GO" id="GO:0016887">
    <property type="term" value="F:ATP hydrolysis activity"/>
    <property type="evidence" value="ECO:0007669"/>
    <property type="project" value="InterPro"/>
</dbReference>
<dbReference type="GO" id="GO:0046872">
    <property type="term" value="F:metal ion binding"/>
    <property type="evidence" value="ECO:0007669"/>
    <property type="project" value="UniProtKB-KW"/>
</dbReference>
<dbReference type="NCBIfam" id="TIGR01494">
    <property type="entry name" value="ATPase_P-type"/>
    <property type="match status" value="2"/>
</dbReference>
<dbReference type="PRINTS" id="PR00942">
    <property type="entry name" value="CUATPASEI"/>
</dbReference>
<reference evidence="15 16" key="1">
    <citation type="journal article" date="2018" name="Plant J.">
        <title>Genome sequences of Chlorella sorokiniana UTEX 1602 and Micractinium conductrix SAG 241.80: implications to maltose excretion by a green alga.</title>
        <authorList>
            <person name="Arriola M.B."/>
            <person name="Velmurugan N."/>
            <person name="Zhang Y."/>
            <person name="Plunkett M.H."/>
            <person name="Hondzo H."/>
            <person name="Barney B.M."/>
        </authorList>
    </citation>
    <scope>NUCLEOTIDE SEQUENCE [LARGE SCALE GENOMIC DNA]</scope>
    <source>
        <strain evidence="16">UTEX 1602</strain>
    </source>
</reference>
<dbReference type="InterPro" id="IPR044492">
    <property type="entry name" value="P_typ_ATPase_HD_dom"/>
</dbReference>
<dbReference type="GO" id="GO:0016020">
    <property type="term" value="C:membrane"/>
    <property type="evidence" value="ECO:0007669"/>
    <property type="project" value="UniProtKB-SubCell"/>
</dbReference>
<evidence type="ECO:0000313" key="15">
    <source>
        <dbReference type="EMBL" id="PRW60667.1"/>
    </source>
</evidence>
<name>A0A2P6U2X9_CHLSO</name>
<dbReference type="InterPro" id="IPR023214">
    <property type="entry name" value="HAD_sf"/>
</dbReference>
<feature type="domain" description="HMA" evidence="14">
    <location>
        <begin position="148"/>
        <end position="214"/>
    </location>
</feature>
<dbReference type="NCBIfam" id="TIGR01525">
    <property type="entry name" value="ATPase-IB_hvy"/>
    <property type="match status" value="1"/>
</dbReference>
<dbReference type="PRINTS" id="PR00119">
    <property type="entry name" value="CATATPASE"/>
</dbReference>
<keyword evidence="9 12" id="KW-1133">Transmembrane helix</keyword>
<evidence type="ECO:0000256" key="1">
    <source>
        <dbReference type="ARBA" id="ARBA00004370"/>
    </source>
</evidence>
<dbReference type="InterPro" id="IPR023299">
    <property type="entry name" value="ATPase_P-typ_cyto_dom_N"/>
</dbReference>
<proteinExistence type="inferred from homology"/>
<evidence type="ECO:0000256" key="9">
    <source>
        <dbReference type="ARBA" id="ARBA00022989"/>
    </source>
</evidence>
<dbReference type="InterPro" id="IPR036412">
    <property type="entry name" value="HAD-like_sf"/>
</dbReference>
<dbReference type="InterPro" id="IPR008250">
    <property type="entry name" value="ATPase_P-typ_transduc_dom_A_sf"/>
</dbReference>
<keyword evidence="3" id="KW-0813">Transport</keyword>
<dbReference type="CDD" id="cd00371">
    <property type="entry name" value="HMA"/>
    <property type="match status" value="2"/>
</dbReference>
<feature type="transmembrane region" description="Helical" evidence="12">
    <location>
        <begin position="271"/>
        <end position="291"/>
    </location>
</feature>
<feature type="transmembrane region" description="Helical" evidence="12">
    <location>
        <begin position="343"/>
        <end position="361"/>
    </location>
</feature>
<dbReference type="Pfam" id="PF00702">
    <property type="entry name" value="Hydrolase"/>
    <property type="match status" value="1"/>
</dbReference>
<dbReference type="PANTHER" id="PTHR46594:SF4">
    <property type="entry name" value="P-TYPE CATION-TRANSPORTING ATPASE"/>
    <property type="match status" value="1"/>
</dbReference>
<feature type="region of interest" description="Disordered" evidence="13">
    <location>
        <begin position="670"/>
        <end position="694"/>
    </location>
</feature>
<dbReference type="AlphaFoldDB" id="A0A2P6U2X9"/>
<dbReference type="FunFam" id="2.70.150.10:FF:000002">
    <property type="entry name" value="Copper-transporting ATPase 1, putative"/>
    <property type="match status" value="1"/>
</dbReference>